<feature type="transmembrane region" description="Helical" evidence="1">
    <location>
        <begin position="321"/>
        <end position="343"/>
    </location>
</feature>
<gene>
    <name evidence="2" type="ORF">SAMN04488102_10472</name>
</gene>
<accession>A0A1I1HIU1</accession>
<dbReference type="RefSeq" id="WP_091529319.1">
    <property type="nucleotide sequence ID" value="NZ_FOLT01000004.1"/>
</dbReference>
<dbReference type="OrthoDB" id="637094at2"/>
<keyword evidence="1" id="KW-0472">Membrane</keyword>
<keyword evidence="3" id="KW-1185">Reference proteome</keyword>
<feature type="transmembrane region" description="Helical" evidence="1">
    <location>
        <begin position="122"/>
        <end position="143"/>
    </location>
</feature>
<feature type="transmembrane region" description="Helical" evidence="1">
    <location>
        <begin position="255"/>
        <end position="276"/>
    </location>
</feature>
<evidence type="ECO:0000256" key="1">
    <source>
        <dbReference type="SAM" id="Phobius"/>
    </source>
</evidence>
<feature type="transmembrane region" description="Helical" evidence="1">
    <location>
        <begin position="221"/>
        <end position="243"/>
    </location>
</feature>
<name>A0A1I1HIU1_9LACT</name>
<organism evidence="2 3">
    <name type="scientific">Alkalibacterium subtropicum</name>
    <dbReference type="NCBI Taxonomy" id="753702"/>
    <lineage>
        <taxon>Bacteria</taxon>
        <taxon>Bacillati</taxon>
        <taxon>Bacillota</taxon>
        <taxon>Bacilli</taxon>
        <taxon>Lactobacillales</taxon>
        <taxon>Carnobacteriaceae</taxon>
        <taxon>Alkalibacterium</taxon>
    </lineage>
</organism>
<dbReference type="STRING" id="753702.SAMN04488102_10472"/>
<keyword evidence="1" id="KW-1133">Transmembrane helix</keyword>
<evidence type="ECO:0000313" key="2">
    <source>
        <dbReference type="EMBL" id="SFC23482.1"/>
    </source>
</evidence>
<feature type="transmembrane region" description="Helical" evidence="1">
    <location>
        <begin position="95"/>
        <end position="115"/>
    </location>
</feature>
<keyword evidence="1" id="KW-0812">Transmembrane</keyword>
<dbReference type="EMBL" id="FOLT01000004">
    <property type="protein sequence ID" value="SFC23482.1"/>
    <property type="molecule type" value="Genomic_DNA"/>
</dbReference>
<dbReference type="Proteomes" id="UP000199612">
    <property type="component" value="Unassembled WGS sequence"/>
</dbReference>
<protein>
    <recommendedName>
        <fullName evidence="4">DUF4153 domain-containing protein</fullName>
    </recommendedName>
</protein>
<feature type="transmembrane region" description="Helical" evidence="1">
    <location>
        <begin position="149"/>
        <end position="169"/>
    </location>
</feature>
<feature type="transmembrane region" description="Helical" evidence="1">
    <location>
        <begin position="355"/>
        <end position="375"/>
    </location>
</feature>
<evidence type="ECO:0008006" key="4">
    <source>
        <dbReference type="Google" id="ProtNLM"/>
    </source>
</evidence>
<evidence type="ECO:0000313" key="3">
    <source>
        <dbReference type="Proteomes" id="UP000199612"/>
    </source>
</evidence>
<feature type="transmembrane region" description="Helical" evidence="1">
    <location>
        <begin position="190"/>
        <end position="215"/>
    </location>
</feature>
<reference evidence="3" key="1">
    <citation type="submission" date="2016-10" db="EMBL/GenBank/DDBJ databases">
        <authorList>
            <person name="Varghese N."/>
            <person name="Submissions S."/>
        </authorList>
    </citation>
    <scope>NUCLEOTIDE SEQUENCE [LARGE SCALE GENOMIC DNA]</scope>
    <source>
        <strain evidence="3">DSM 23664</strain>
    </source>
</reference>
<proteinExistence type="predicted"/>
<feature type="transmembrane region" description="Helical" evidence="1">
    <location>
        <begin position="288"/>
        <end position="309"/>
    </location>
</feature>
<feature type="transmembrane region" description="Helical" evidence="1">
    <location>
        <begin position="70"/>
        <end position="89"/>
    </location>
</feature>
<sequence length="414" mass="46699">MGNRNQVISNIDDPHELEKLFREDPDAFKRSFEEAWERNAQSLVLAVWHERLNYQEETGSKKARFMNKDFLFMGFMALLAGLTSRGLFHLALEELITPINLVFGVVPFIAGYFMYRNPPKKSILYTVIGAFFVSLVYLNLLPMEESDSIILAYLHLPIFLWVVTGLAFTGNAYKKGRERLTYLKFNGEFAVIYASMAISGMILTGLTMQLFYFAGLDIADFYFRNVVLFGATGLTVVASYLVIRNLEYGRHIASYLAKIFSPLVLLTLLAYLIMVVSIGENPFMDRDFLLSFNGVLLLVLALTIFTITGSDSDGRRMVSDFVNSALIFLALIIDTVALSAIVFRLTSYGITPNRVAVLGVNVLIWANLIWIGIAYTRFLTGKSDLIPVQNAVTKYLPIYGLWAAIVAFIFPWIF</sequence>
<dbReference type="AlphaFoldDB" id="A0A1I1HIU1"/>
<feature type="transmembrane region" description="Helical" evidence="1">
    <location>
        <begin position="396"/>
        <end position="413"/>
    </location>
</feature>